<keyword evidence="3 4" id="KW-0472">Membrane</keyword>
<dbReference type="Gene3D" id="1.10.3890.10">
    <property type="entry name" value="HflD-like"/>
    <property type="match status" value="1"/>
</dbReference>
<evidence type="ECO:0000256" key="3">
    <source>
        <dbReference type="ARBA" id="ARBA00023136"/>
    </source>
</evidence>
<evidence type="ECO:0000256" key="2">
    <source>
        <dbReference type="ARBA" id="ARBA00022490"/>
    </source>
</evidence>
<dbReference type="GO" id="GO:0005737">
    <property type="term" value="C:cytoplasm"/>
    <property type="evidence" value="ECO:0007669"/>
    <property type="project" value="UniProtKB-SubCell"/>
</dbReference>
<proteinExistence type="inferred from homology"/>
<evidence type="ECO:0000256" key="1">
    <source>
        <dbReference type="ARBA" id="ARBA00022475"/>
    </source>
</evidence>
<dbReference type="AlphaFoldDB" id="A0A1R3VMF1"/>
<evidence type="ECO:0000313" key="5">
    <source>
        <dbReference type="EMBL" id="SIT65768.1"/>
    </source>
</evidence>
<dbReference type="InterPro" id="IPR035932">
    <property type="entry name" value="HflD-like_sf"/>
</dbReference>
<dbReference type="EMBL" id="FTPK01000001">
    <property type="protein sequence ID" value="SIT65768.1"/>
    <property type="molecule type" value="Genomic_DNA"/>
</dbReference>
<dbReference type="Proteomes" id="UP000223759">
    <property type="component" value="Unassembled WGS sequence"/>
</dbReference>
<dbReference type="SUPFAM" id="SSF101322">
    <property type="entry name" value="YcfC-like"/>
    <property type="match status" value="1"/>
</dbReference>
<dbReference type="PANTHER" id="PTHR38100">
    <property type="entry name" value="HIGH FREQUENCY LYSOGENIZATION PROTEIN HFLD"/>
    <property type="match status" value="1"/>
</dbReference>
<dbReference type="NCBIfam" id="NF001246">
    <property type="entry name" value="PRK00218.1-2"/>
    <property type="match status" value="1"/>
</dbReference>
<keyword evidence="2 4" id="KW-0963">Cytoplasm</keyword>
<keyword evidence="1 4" id="KW-1003">Cell membrane</keyword>
<protein>
    <recommendedName>
        <fullName evidence="4">High frequency lysogenization protein HflD homolog</fullName>
    </recommendedName>
</protein>
<name>A0A1R3VMF1_9GAMM</name>
<dbReference type="HAMAP" id="MF_00695">
    <property type="entry name" value="HflD_protein"/>
    <property type="match status" value="1"/>
</dbReference>
<comment type="subcellular location">
    <subcellularLocation>
        <location evidence="4">Cytoplasm</location>
    </subcellularLocation>
    <subcellularLocation>
        <location evidence="4">Cell membrane</location>
        <topology evidence="4">Peripheral membrane protein</topology>
        <orientation evidence="4">Cytoplasmic side</orientation>
    </subcellularLocation>
</comment>
<accession>A0A1R3VMF1</accession>
<keyword evidence="6" id="KW-1185">Reference proteome</keyword>
<evidence type="ECO:0000313" key="6">
    <source>
        <dbReference type="Proteomes" id="UP000223759"/>
    </source>
</evidence>
<dbReference type="Pfam" id="PF04356">
    <property type="entry name" value="DUF489"/>
    <property type="match status" value="1"/>
</dbReference>
<sequence length="209" mass="23116">MQANDTNRALAISALCQAVSLVRSIAWKGEYDEAVMTPLVTSLFQFSADSIEEVYGGVAALEPGLRIMVEQFSSKDASLERETATYVLSVLNLQRLLMRNPEAIEALRRGIEVAQAQSESFGLLHENIIERLGSTYRESISTLGPRIMVQGDNTYLKDPKLAATIRTLLLTAIRAATLWQQAGGARWRLIFGRKALVREGRALLHQINA</sequence>
<comment type="similarity">
    <text evidence="4">Belongs to the HflD family.</text>
</comment>
<dbReference type="RefSeq" id="WP_076754199.1">
    <property type="nucleotide sequence ID" value="NZ_CP023018.1"/>
</dbReference>
<organism evidence="5 6">
    <name type="scientific">Ectothiorhodosinus mongolicus</name>
    <dbReference type="NCBI Taxonomy" id="233100"/>
    <lineage>
        <taxon>Bacteria</taxon>
        <taxon>Pseudomonadati</taxon>
        <taxon>Pseudomonadota</taxon>
        <taxon>Gammaproteobacteria</taxon>
        <taxon>Chromatiales</taxon>
        <taxon>Ectothiorhodospiraceae</taxon>
        <taxon>Ectothiorhodosinus</taxon>
    </lineage>
</organism>
<evidence type="ECO:0000256" key="4">
    <source>
        <dbReference type="HAMAP-Rule" id="MF_00695"/>
    </source>
</evidence>
<reference evidence="5 6" key="1">
    <citation type="submission" date="2017-01" db="EMBL/GenBank/DDBJ databases">
        <authorList>
            <person name="Mah S.A."/>
            <person name="Swanson W.J."/>
            <person name="Moy G.W."/>
            <person name="Vacquier V.D."/>
        </authorList>
    </citation>
    <scope>NUCLEOTIDE SEQUENCE [LARGE SCALE GENOMIC DNA]</scope>
    <source>
        <strain evidence="5 6">M9</strain>
    </source>
</reference>
<dbReference type="PANTHER" id="PTHR38100:SF1">
    <property type="entry name" value="HIGH FREQUENCY LYSOGENIZATION PROTEIN HFLD"/>
    <property type="match status" value="1"/>
</dbReference>
<dbReference type="STRING" id="233100.SAMN05216526_0221"/>
<dbReference type="GO" id="GO:0005886">
    <property type="term" value="C:plasma membrane"/>
    <property type="evidence" value="ECO:0007669"/>
    <property type="project" value="UniProtKB-SubCell"/>
</dbReference>
<dbReference type="InterPro" id="IPR007451">
    <property type="entry name" value="HflD"/>
</dbReference>
<dbReference type="OrthoDB" id="9788031at2"/>
<gene>
    <name evidence="4" type="primary">hflD</name>
    <name evidence="5" type="ORF">SAMN05216526_0221</name>
</gene>